<evidence type="ECO:0000313" key="2">
    <source>
        <dbReference type="EMBL" id="KKN44527.1"/>
    </source>
</evidence>
<keyword evidence="1" id="KW-0472">Membrane</keyword>
<accession>A0A0F9R5G1</accession>
<feature type="transmembrane region" description="Helical" evidence="1">
    <location>
        <begin position="9"/>
        <end position="32"/>
    </location>
</feature>
<keyword evidence="1" id="KW-1133">Transmembrane helix</keyword>
<sequence length="153" mass="16839">MKKWIVRIFYMAMVIIALLLAIGSFAVGYYGVGETSTSYLAPKGYFTFGLLAGWCLFIVFSAAITFISYIVPKIRGKKSPENEQVTTLVEGLADIASNLGSGSFYPSEANNASRPLRVKASETLHAAGYEYYECCGKDNVDGWFTKKELAELK</sequence>
<dbReference type="AlphaFoldDB" id="A0A0F9R5G1"/>
<feature type="transmembrane region" description="Helical" evidence="1">
    <location>
        <begin position="44"/>
        <end position="71"/>
    </location>
</feature>
<proteinExistence type="predicted"/>
<name>A0A0F9R5G1_9ZZZZ</name>
<protein>
    <submittedName>
        <fullName evidence="2">Uncharacterized protein</fullName>
    </submittedName>
</protein>
<organism evidence="2">
    <name type="scientific">marine sediment metagenome</name>
    <dbReference type="NCBI Taxonomy" id="412755"/>
    <lineage>
        <taxon>unclassified sequences</taxon>
        <taxon>metagenomes</taxon>
        <taxon>ecological metagenomes</taxon>
    </lineage>
</organism>
<gene>
    <name evidence="2" type="ORF">LCGC14_0692070</name>
</gene>
<keyword evidence="1" id="KW-0812">Transmembrane</keyword>
<evidence type="ECO:0000256" key="1">
    <source>
        <dbReference type="SAM" id="Phobius"/>
    </source>
</evidence>
<reference evidence="2" key="1">
    <citation type="journal article" date="2015" name="Nature">
        <title>Complex archaea that bridge the gap between prokaryotes and eukaryotes.</title>
        <authorList>
            <person name="Spang A."/>
            <person name="Saw J.H."/>
            <person name="Jorgensen S.L."/>
            <person name="Zaremba-Niedzwiedzka K."/>
            <person name="Martijn J."/>
            <person name="Lind A.E."/>
            <person name="van Eijk R."/>
            <person name="Schleper C."/>
            <person name="Guy L."/>
            <person name="Ettema T.J."/>
        </authorList>
    </citation>
    <scope>NUCLEOTIDE SEQUENCE</scope>
</reference>
<comment type="caution">
    <text evidence="2">The sequence shown here is derived from an EMBL/GenBank/DDBJ whole genome shotgun (WGS) entry which is preliminary data.</text>
</comment>
<dbReference type="EMBL" id="LAZR01001445">
    <property type="protein sequence ID" value="KKN44527.1"/>
    <property type="molecule type" value="Genomic_DNA"/>
</dbReference>